<dbReference type="RefSeq" id="WP_183660811.1">
    <property type="nucleotide sequence ID" value="NZ_JACHXN010000001.1"/>
</dbReference>
<dbReference type="Proteomes" id="UP000554520">
    <property type="component" value="Unassembled WGS sequence"/>
</dbReference>
<accession>A0A839U0G6</accession>
<sequence>MTFEPPHINKLSRTNWTKEFLCFLFVVIVLALGFEPGFQLIRELMVGERFSAWATLAAAAIGFTAVAFQTRRGFEHLIEKKPS</sequence>
<name>A0A839U0G6_9HYPH</name>
<dbReference type="AlphaFoldDB" id="A0A839U0G6"/>
<feature type="transmembrane region" description="Helical" evidence="1">
    <location>
        <begin position="20"/>
        <end position="38"/>
    </location>
</feature>
<evidence type="ECO:0000313" key="3">
    <source>
        <dbReference type="Proteomes" id="UP000554520"/>
    </source>
</evidence>
<keyword evidence="1" id="KW-0472">Membrane</keyword>
<protein>
    <submittedName>
        <fullName evidence="2">Putative membrane protein</fullName>
    </submittedName>
</protein>
<gene>
    <name evidence="2" type="ORF">FHS21_000310</name>
</gene>
<evidence type="ECO:0000313" key="2">
    <source>
        <dbReference type="EMBL" id="MBB3143927.1"/>
    </source>
</evidence>
<feature type="transmembrane region" description="Helical" evidence="1">
    <location>
        <begin position="50"/>
        <end position="68"/>
    </location>
</feature>
<organism evidence="2 3">
    <name type="scientific">Phyllobacterium trifolii</name>
    <dbReference type="NCBI Taxonomy" id="300193"/>
    <lineage>
        <taxon>Bacteria</taxon>
        <taxon>Pseudomonadati</taxon>
        <taxon>Pseudomonadota</taxon>
        <taxon>Alphaproteobacteria</taxon>
        <taxon>Hyphomicrobiales</taxon>
        <taxon>Phyllobacteriaceae</taxon>
        <taxon>Phyllobacterium</taxon>
    </lineage>
</organism>
<evidence type="ECO:0000256" key="1">
    <source>
        <dbReference type="SAM" id="Phobius"/>
    </source>
</evidence>
<dbReference type="EMBL" id="JACHXN010000001">
    <property type="protein sequence ID" value="MBB3143927.1"/>
    <property type="molecule type" value="Genomic_DNA"/>
</dbReference>
<keyword evidence="1" id="KW-1133">Transmembrane helix</keyword>
<comment type="caution">
    <text evidence="2">The sequence shown here is derived from an EMBL/GenBank/DDBJ whole genome shotgun (WGS) entry which is preliminary data.</text>
</comment>
<reference evidence="2 3" key="1">
    <citation type="submission" date="2020-08" db="EMBL/GenBank/DDBJ databases">
        <title>Genomic Encyclopedia of Type Strains, Phase III (KMG-III): the genomes of soil and plant-associated and newly described type strains.</title>
        <authorList>
            <person name="Whitman W."/>
        </authorList>
    </citation>
    <scope>NUCLEOTIDE SEQUENCE [LARGE SCALE GENOMIC DNA]</scope>
    <source>
        <strain evidence="2 3">CECT 7015</strain>
    </source>
</reference>
<keyword evidence="1" id="KW-0812">Transmembrane</keyword>
<proteinExistence type="predicted"/>
<keyword evidence="3" id="KW-1185">Reference proteome</keyword>